<evidence type="ECO:0000313" key="3">
    <source>
        <dbReference type="Proteomes" id="UP000606974"/>
    </source>
</evidence>
<accession>A0A8H7AED5</accession>
<feature type="region of interest" description="Disordered" evidence="1">
    <location>
        <begin position="1"/>
        <end position="131"/>
    </location>
</feature>
<feature type="compositionally biased region" description="Low complexity" evidence="1">
    <location>
        <begin position="103"/>
        <end position="130"/>
    </location>
</feature>
<dbReference type="AlphaFoldDB" id="A0A8H7AED5"/>
<evidence type="ECO:0000256" key="1">
    <source>
        <dbReference type="SAM" id="MobiDB-lite"/>
    </source>
</evidence>
<feature type="compositionally biased region" description="Polar residues" evidence="1">
    <location>
        <begin position="1"/>
        <end position="10"/>
    </location>
</feature>
<name>A0A8H7AED5_9EURO</name>
<sequence>MPYFYTSPTSNIPPQPHRSAIRMTRTDSSSSTTSTASNSSSISIPSPYNPSSQPGSSSASFSSSYWPSSSSTTCSSPSSYANRHSHSRHNSNGTSYLPTPFRSALLNSSSVAASSSSSSSYNPHSEPSSYFSDDELLSLSLESVHLDGTSTVPNRKREMTTEEQVAAVREQVEREREGGKSEAWWSQGIPAQQPPVTGMEKRSRVVRFASETRKASGQGKRRSVVMGGKGSNRRD</sequence>
<dbReference type="OrthoDB" id="10495367at2759"/>
<evidence type="ECO:0000313" key="2">
    <source>
        <dbReference type="EMBL" id="KAF7505576.1"/>
    </source>
</evidence>
<keyword evidence="3" id="KW-1185">Reference proteome</keyword>
<gene>
    <name evidence="2" type="ORF">GJ744_000656</name>
</gene>
<feature type="region of interest" description="Disordered" evidence="1">
    <location>
        <begin position="173"/>
        <end position="235"/>
    </location>
</feature>
<dbReference type="EMBL" id="JAACFV010000106">
    <property type="protein sequence ID" value="KAF7505576.1"/>
    <property type="molecule type" value="Genomic_DNA"/>
</dbReference>
<comment type="caution">
    <text evidence="2">The sequence shown here is derived from an EMBL/GenBank/DDBJ whole genome shotgun (WGS) entry which is preliminary data.</text>
</comment>
<protein>
    <submittedName>
        <fullName evidence="2">Uncharacterized protein</fullName>
    </submittedName>
</protein>
<feature type="compositionally biased region" description="Low complexity" evidence="1">
    <location>
        <begin position="28"/>
        <end position="79"/>
    </location>
</feature>
<dbReference type="Proteomes" id="UP000606974">
    <property type="component" value="Unassembled WGS sequence"/>
</dbReference>
<proteinExistence type="predicted"/>
<organism evidence="2 3">
    <name type="scientific">Endocarpon pusillum</name>
    <dbReference type="NCBI Taxonomy" id="364733"/>
    <lineage>
        <taxon>Eukaryota</taxon>
        <taxon>Fungi</taxon>
        <taxon>Dikarya</taxon>
        <taxon>Ascomycota</taxon>
        <taxon>Pezizomycotina</taxon>
        <taxon>Eurotiomycetes</taxon>
        <taxon>Chaetothyriomycetidae</taxon>
        <taxon>Verrucariales</taxon>
        <taxon>Verrucariaceae</taxon>
        <taxon>Endocarpon</taxon>
    </lineage>
</organism>
<reference evidence="2" key="1">
    <citation type="submission" date="2020-02" db="EMBL/GenBank/DDBJ databases">
        <authorList>
            <person name="Palmer J.M."/>
        </authorList>
    </citation>
    <scope>NUCLEOTIDE SEQUENCE</scope>
    <source>
        <strain evidence="2">EPUS1.4</strain>
        <tissue evidence="2">Thallus</tissue>
    </source>
</reference>